<feature type="region of interest" description="Disordered" evidence="1">
    <location>
        <begin position="1"/>
        <end position="44"/>
    </location>
</feature>
<dbReference type="Proteomes" id="UP000218437">
    <property type="component" value="Chromosome"/>
</dbReference>
<reference evidence="2 3" key="1">
    <citation type="submission" date="2017-09" db="EMBL/GenBank/DDBJ databases">
        <title>Complete genome sequence of Janthinobacterium svalbardensis PAMC 27463.</title>
        <authorList>
            <person name="Cho Y.-J."/>
            <person name="Cho A."/>
            <person name="Kim O.-S."/>
            <person name="Lee J.-I."/>
        </authorList>
    </citation>
    <scope>NUCLEOTIDE SEQUENCE [LARGE SCALE GENOMIC DNA]</scope>
    <source>
        <strain evidence="2 3">PAMC 27463</strain>
    </source>
</reference>
<dbReference type="AlphaFoldDB" id="A0A290WQX8"/>
<name>A0A290WQX8_9BURK</name>
<keyword evidence="3" id="KW-1185">Reference proteome</keyword>
<proteinExistence type="predicted"/>
<evidence type="ECO:0000256" key="1">
    <source>
        <dbReference type="SAM" id="MobiDB-lite"/>
    </source>
</evidence>
<organism evidence="2 3">
    <name type="scientific">Janthinobacterium svalbardensis</name>
    <dbReference type="NCBI Taxonomy" id="368607"/>
    <lineage>
        <taxon>Bacteria</taxon>
        <taxon>Pseudomonadati</taxon>
        <taxon>Pseudomonadota</taxon>
        <taxon>Betaproteobacteria</taxon>
        <taxon>Burkholderiales</taxon>
        <taxon>Oxalobacteraceae</taxon>
        <taxon>Janthinobacterium</taxon>
    </lineage>
</organism>
<protein>
    <submittedName>
        <fullName evidence="2">Uncharacterized protein</fullName>
    </submittedName>
</protein>
<accession>A0A290WQX8</accession>
<sequence>MLERTPQQRGDEGYGRQQGIRQEQEQSGRAKQGAHKGGVGGPRKMSAIINPFVVLRSYKNARVRCLVVEKECQIIKHQEVQASTRRSQRLVKMPQNHLFFAFFYSKKR</sequence>
<dbReference type="EMBL" id="CP023422">
    <property type="protein sequence ID" value="ATD59299.1"/>
    <property type="molecule type" value="Genomic_DNA"/>
</dbReference>
<evidence type="ECO:0000313" key="2">
    <source>
        <dbReference type="EMBL" id="ATD59299.1"/>
    </source>
</evidence>
<gene>
    <name evidence="2" type="ORF">CNX70_03185</name>
</gene>
<dbReference type="KEGG" id="jsv:CNX70_03185"/>
<evidence type="ECO:0000313" key="3">
    <source>
        <dbReference type="Proteomes" id="UP000218437"/>
    </source>
</evidence>